<dbReference type="RefSeq" id="XP_058347064.1">
    <property type="nucleotide sequence ID" value="XM_058481933.1"/>
</dbReference>
<dbReference type="EMBL" id="JARTCD010000005">
    <property type="protein sequence ID" value="KAJ8662151.1"/>
    <property type="molecule type" value="Genomic_DNA"/>
</dbReference>
<evidence type="ECO:0000313" key="3">
    <source>
        <dbReference type="EMBL" id="KAJ8662151.1"/>
    </source>
</evidence>
<organism evidence="3 4">
    <name type="scientific">Lichtheimia ornata</name>
    <dbReference type="NCBI Taxonomy" id="688661"/>
    <lineage>
        <taxon>Eukaryota</taxon>
        <taxon>Fungi</taxon>
        <taxon>Fungi incertae sedis</taxon>
        <taxon>Mucoromycota</taxon>
        <taxon>Mucoromycotina</taxon>
        <taxon>Mucoromycetes</taxon>
        <taxon>Mucorales</taxon>
        <taxon>Lichtheimiaceae</taxon>
        <taxon>Lichtheimia</taxon>
    </lineage>
</organism>
<comment type="caution">
    <text evidence="3">The sequence shown here is derived from an EMBL/GenBank/DDBJ whole genome shotgun (WGS) entry which is preliminary data.</text>
</comment>
<dbReference type="PANTHER" id="PTHR47839:SF1">
    <property type="entry name" value="DOMAIN PROTEIN, PUTATIVE (AFU_ORTHOLOGUE AFUA_6G04830)-RELATED"/>
    <property type="match status" value="1"/>
</dbReference>
<proteinExistence type="predicted"/>
<dbReference type="GeneID" id="83209262"/>
<evidence type="ECO:0000256" key="1">
    <source>
        <dbReference type="SAM" id="MobiDB-lite"/>
    </source>
</evidence>
<accession>A0AAD7Y1Y1</accession>
<name>A0AAD7Y1Y1_9FUNG</name>
<gene>
    <name evidence="3" type="ORF">O0I10_001844</name>
</gene>
<dbReference type="NCBIfam" id="NF047352">
    <property type="entry name" value="P_loop_sacsin"/>
    <property type="match status" value="1"/>
</dbReference>
<feature type="compositionally biased region" description="Low complexity" evidence="1">
    <location>
        <begin position="1437"/>
        <end position="1455"/>
    </location>
</feature>
<dbReference type="Pfam" id="PF25794">
    <property type="entry name" value="SACS"/>
    <property type="match status" value="1"/>
</dbReference>
<reference evidence="3 4" key="1">
    <citation type="submission" date="2023-03" db="EMBL/GenBank/DDBJ databases">
        <title>Genome sequence of Lichtheimia ornata CBS 291.66.</title>
        <authorList>
            <person name="Mohabir J.T."/>
            <person name="Shea T.P."/>
            <person name="Kurbessoian T."/>
            <person name="Berby B."/>
            <person name="Fontaine J."/>
            <person name="Livny J."/>
            <person name="Gnirke A."/>
            <person name="Stajich J.E."/>
            <person name="Cuomo C.A."/>
        </authorList>
    </citation>
    <scope>NUCLEOTIDE SEQUENCE [LARGE SCALE GENOMIC DNA]</scope>
    <source>
        <strain evidence="3">CBS 291.66</strain>
    </source>
</reference>
<dbReference type="Gene3D" id="3.30.565.10">
    <property type="entry name" value="Histidine kinase-like ATPase, C-terminal domain"/>
    <property type="match status" value="1"/>
</dbReference>
<dbReference type="InterPro" id="IPR036890">
    <property type="entry name" value="HATPase_C_sf"/>
</dbReference>
<dbReference type="PANTHER" id="PTHR47839">
    <property type="entry name" value="DOMAIN PROTEIN, PUTATIVE (AFU_ORTHOLOGUE AFUA_6G04830)-RELATED"/>
    <property type="match status" value="1"/>
</dbReference>
<feature type="region of interest" description="Disordered" evidence="1">
    <location>
        <begin position="1421"/>
        <end position="1513"/>
    </location>
</feature>
<protein>
    <recommendedName>
        <fullName evidence="2">Sacsin/Nov domain-containing protein</fullName>
    </recommendedName>
</protein>
<feature type="compositionally biased region" description="Low complexity" evidence="1">
    <location>
        <begin position="1470"/>
        <end position="1493"/>
    </location>
</feature>
<evidence type="ECO:0000313" key="4">
    <source>
        <dbReference type="Proteomes" id="UP001234581"/>
    </source>
</evidence>
<dbReference type="Proteomes" id="UP001234581">
    <property type="component" value="Unassembled WGS sequence"/>
</dbReference>
<keyword evidence="4" id="KW-1185">Reference proteome</keyword>
<dbReference type="InterPro" id="IPR058210">
    <property type="entry name" value="SACS/Nov_dom"/>
</dbReference>
<feature type="domain" description="Sacsin/Nov" evidence="2">
    <location>
        <begin position="29"/>
        <end position="142"/>
    </location>
</feature>
<dbReference type="InterPro" id="IPR022155">
    <property type="entry name" value="DUF3684"/>
</dbReference>
<sequence>MANRLEHVRSNMMHGDGGLEEKVEVNQRHLIDKILARYSAEYVLYRELMQNADDATSSSVQIQFHTASPSSGDPTKPNLSAKCEKVTFRNNGIAFRPEDWARLKRIAEGNPDEQKIGAFGVGFYSLFSVCENPFVVSGSQCMAFYFKGDQLFARRGDVPEGDQDEWTSFLMELREPMEMPGLDDFAKFLSTSMGFTANLREISVMLDHHLLFRIRKEMRESKEMTVDSRKVHTSSPNGMFTITGASMRDIQLSAEKYTPPSFIASILSGRKTETSEGGLPMEKANIFLRVVAGSLNVRVSPAFEREMERATKKKPPKTTTYQIVYTGRQELDASENNSNIFKDLVPFPQQGRVFIGFPTHQTTGCCSHMAARFIPTVERENIDFADRYISVWNKELLSIGGLLCRIIYNHELDQIDRLYRELIGYPDMVNKTDATPNDAKIMLEKQAAHALHSFTFQDSTPSNIVQKVQLERFFNSSKVPIRIMTSHGIQPITVARLLPDLSSQQHVLLNEFVKTIPTIPMDVLDHAKDGIDKLKKFGLLKVLDLQDVLKELDTRILKAPEMVACLKWWIEDMKSGAIVDMPDVRQRFLDAAILQTEDDTTVPLSAIRWWINPKITPPELPMPEAALPFVISRSFNPRDLATWFGSWTELSLVEWVNYVAGKSELEVVPAFAERVLRVVSHGYSHASTKSQNEICKVMRTKKCIPTKYGMRQPPDAYFETVKLFDDLPIIHFEKPISDHLLAALGVRKHVELQLVFDRLISDGSWSHVDLVKYLTSVQSTLSQMEVNRLKETPIFTKEGEPPKVKQVERKTDAGAVEKHTKSVYRRYKASDLYAPLDVLRQLQLPIIDWKQNRWRPESNEAKFMERLGLQATPSLTTILTLASPSTEDRGKQKRALHYFLENFKQYEAAYRAPAVDIPFLPCKDGQTYVAPKDCFTNPEVEVLGFHVLHQDLVFVRDKLGVYENPDAKRLVDAFVHYMGNPANSQHARRVFEYMADRMGDIGYQQWYRLRETKFIPIGKDSVELIEPAQCYFESGESSFHKELFQYVDFGARANSFLRSCGVKDEPNTIELATMIVKNPQRFRDLSGGGERYLNVLRQIAGQYHQLRGNKKLMDDMRSTPFLIGIQRMPDFETSSSSAETTDAIDDDQQRDEFVQYRLAKAQDIFIVDDTMAQQIFSPLSAPMEPLLEEFYAHLGSDRLSRQIRESYTYRDLMGVTNRSKAVTDLIFERVPVIIYQMMSDNPQRQKELCHDERYVKRNLKVIQVRELKIRRKFKYTDKENVQPTSACADKKSYTIYISSMGEIDYYDIANALCALLFTRVRFNDAIIVERYLTASLNSLRRKGVPVDRILNIRKHAEKQPTVIDTQQPLPPTPAVPTLTPSQLDECTKKVLQVFSDCQEGYVRQLLAQERENHVERVIDKLLQNKDYPKNRIVQEQPKPSSPTSPKSPAADTTPPRHSGILDRLWNPWKSTTSTTSTPTPKPSEPASTPSTPTHDTITNKPKLPSSEGTITPNYTSNIKQNLRRAIHSCKPFSGQDVFSPPHINKVKESNSYCDARPQHDLVAAGRLKELEFYVHRTVDPADVYTQYGAAMGRFADMIRELAQVFELKPSSVHIFYDVQGSTIAFNMNGSLFMNLRYYLALHENSGKHREALIYWFMTLCHELAHNFVADHSSEHEFYMSSFAEVYLDPFIDYLGTLAAPKQQQQQQPSPASTSA</sequence>
<dbReference type="SUPFAM" id="SSF55874">
    <property type="entry name" value="ATPase domain of HSP90 chaperone/DNA topoisomerase II/histidine kinase"/>
    <property type="match status" value="1"/>
</dbReference>
<dbReference type="Pfam" id="PF12449">
    <property type="entry name" value="DUF3684"/>
    <property type="match status" value="1"/>
</dbReference>
<evidence type="ECO:0000259" key="2">
    <source>
        <dbReference type="Pfam" id="PF25794"/>
    </source>
</evidence>